<dbReference type="PANTHER" id="PTHR10265">
    <property type="entry name" value="CYCLIN-DEPENDENT KINASE INHIBITOR 1"/>
    <property type="match status" value="1"/>
</dbReference>
<dbReference type="GO" id="GO:0004861">
    <property type="term" value="F:cyclin-dependent protein serine/threonine kinase inhibitor activity"/>
    <property type="evidence" value="ECO:0007669"/>
    <property type="project" value="InterPro"/>
</dbReference>
<dbReference type="STRING" id="103827.A0A0N5D8D2"/>
<dbReference type="InterPro" id="IPR003175">
    <property type="entry name" value="CDI_dom"/>
</dbReference>
<dbReference type="AlphaFoldDB" id="A0A0N5D8D2"/>
<keyword evidence="5" id="KW-0131">Cell cycle</keyword>
<dbReference type="GO" id="GO:0051726">
    <property type="term" value="P:regulation of cell cycle"/>
    <property type="evidence" value="ECO:0007669"/>
    <property type="project" value="InterPro"/>
</dbReference>
<dbReference type="WBParaSite" id="TCLT_0000936101-mRNA-1">
    <property type="protein sequence ID" value="TCLT_0000936101-mRNA-1"/>
    <property type="gene ID" value="TCLT_0000936101"/>
</dbReference>
<feature type="domain" description="Cyclin-dependent kinase inhibitor" evidence="6">
    <location>
        <begin position="69"/>
        <end position="105"/>
    </location>
</feature>
<reference evidence="7 8" key="2">
    <citation type="submission" date="2018-11" db="EMBL/GenBank/DDBJ databases">
        <authorList>
            <consortium name="Pathogen Informatics"/>
        </authorList>
    </citation>
    <scope>NUCLEOTIDE SEQUENCE [LARGE SCALE GENOMIC DNA]</scope>
</reference>
<evidence type="ECO:0000256" key="1">
    <source>
        <dbReference type="ARBA" id="ARBA00004123"/>
    </source>
</evidence>
<accession>A0A0N5D8D2</accession>
<organism evidence="9">
    <name type="scientific">Thelazia callipaeda</name>
    <name type="common">Oriental eyeworm</name>
    <name type="synonym">Parasitic nematode</name>
    <dbReference type="NCBI Taxonomy" id="103827"/>
    <lineage>
        <taxon>Eukaryota</taxon>
        <taxon>Metazoa</taxon>
        <taxon>Ecdysozoa</taxon>
        <taxon>Nematoda</taxon>
        <taxon>Chromadorea</taxon>
        <taxon>Rhabditida</taxon>
        <taxon>Spirurina</taxon>
        <taxon>Spiruromorpha</taxon>
        <taxon>Thelazioidea</taxon>
        <taxon>Thelaziidae</taxon>
        <taxon>Thelazia</taxon>
    </lineage>
</organism>
<dbReference type="EMBL" id="UYYF01004779">
    <property type="protein sequence ID" value="VDN06975.1"/>
    <property type="molecule type" value="Genomic_DNA"/>
</dbReference>
<sequence>MDSSGIIPAVVIADTATTTTASTTTNDDTTNNDTTTTEETAVALAASTTGNNSAEEPLAKFTKCSARRCLFGRPDPKNIDGWLKEELGKIQREQQLKWGFSFKTESIIERSMKSNWVLIPVPADSVPEFYRSSYYHSSSPCTACELENCIPCCSNSIRDECNGENTTSALIVSSQHCSDTELPVLPIVNNASVPKCKQHVTKKQTKLTGWFLKLLVIAKNYYE</sequence>
<dbReference type="InterPro" id="IPR044898">
    <property type="entry name" value="CDI_dom_sf"/>
</dbReference>
<dbReference type="OrthoDB" id="6373236at2759"/>
<evidence type="ECO:0000313" key="9">
    <source>
        <dbReference type="WBParaSite" id="TCLT_0000936101-mRNA-1"/>
    </source>
</evidence>
<keyword evidence="8" id="KW-1185">Reference proteome</keyword>
<name>A0A0N5D8D2_THECL</name>
<dbReference type="GO" id="GO:0005634">
    <property type="term" value="C:nucleus"/>
    <property type="evidence" value="ECO:0007669"/>
    <property type="project" value="UniProtKB-SubCell"/>
</dbReference>
<reference evidence="9" key="1">
    <citation type="submission" date="2017-02" db="UniProtKB">
        <authorList>
            <consortium name="WormBaseParasite"/>
        </authorList>
    </citation>
    <scope>IDENTIFICATION</scope>
</reference>
<evidence type="ECO:0000256" key="5">
    <source>
        <dbReference type="ARBA" id="ARBA00023306"/>
    </source>
</evidence>
<protein>
    <submittedName>
        <fullName evidence="9">CDI domain-containing protein</fullName>
    </submittedName>
</protein>
<evidence type="ECO:0000256" key="4">
    <source>
        <dbReference type="ARBA" id="ARBA00023242"/>
    </source>
</evidence>
<evidence type="ECO:0000313" key="8">
    <source>
        <dbReference type="Proteomes" id="UP000276776"/>
    </source>
</evidence>
<dbReference type="PANTHER" id="PTHR10265:SF46">
    <property type="entry name" value="CYCLIN-DEPENDENT KINASE INHIBITOR 1"/>
    <property type="match status" value="1"/>
</dbReference>
<evidence type="ECO:0000256" key="3">
    <source>
        <dbReference type="ARBA" id="ARBA00023013"/>
    </source>
</evidence>
<proteinExistence type="inferred from homology"/>
<dbReference type="Proteomes" id="UP000276776">
    <property type="component" value="Unassembled WGS sequence"/>
</dbReference>
<comment type="similarity">
    <text evidence="2">Belongs to the CDI family.</text>
</comment>
<evidence type="ECO:0000256" key="2">
    <source>
        <dbReference type="ARBA" id="ARBA00006726"/>
    </source>
</evidence>
<gene>
    <name evidence="7" type="ORF">TCLT_LOCUS9350</name>
</gene>
<comment type="subcellular location">
    <subcellularLocation>
        <location evidence="1">Nucleus</location>
    </subcellularLocation>
</comment>
<dbReference type="Gene3D" id="4.10.365.10">
    <property type="entry name" value="p27"/>
    <property type="match status" value="1"/>
</dbReference>
<evidence type="ECO:0000259" key="6">
    <source>
        <dbReference type="Pfam" id="PF02234"/>
    </source>
</evidence>
<evidence type="ECO:0000313" key="7">
    <source>
        <dbReference type="EMBL" id="VDN06975.1"/>
    </source>
</evidence>
<keyword evidence="4" id="KW-0539">Nucleus</keyword>
<dbReference type="Pfam" id="PF02234">
    <property type="entry name" value="CDI"/>
    <property type="match status" value="1"/>
</dbReference>
<keyword evidence="3" id="KW-0649">Protein kinase inhibitor</keyword>